<dbReference type="Gene3D" id="3.80.10.10">
    <property type="entry name" value="Ribonuclease Inhibitor"/>
    <property type="match status" value="4"/>
</dbReference>
<feature type="transmembrane region" description="Helical" evidence="12">
    <location>
        <begin position="587"/>
        <end position="610"/>
    </location>
</feature>
<dbReference type="Pfam" id="PF00560">
    <property type="entry name" value="LRR_1"/>
    <property type="match status" value="3"/>
</dbReference>
<dbReference type="InterPro" id="IPR003591">
    <property type="entry name" value="Leu-rich_rpt_typical-subtyp"/>
</dbReference>
<dbReference type="PANTHER" id="PTHR48063:SF29">
    <property type="entry name" value="LRR RECEPTOR-LIKE KINASE FAMILY PROTEIN"/>
    <property type="match status" value="1"/>
</dbReference>
<name>A0AAD9WMF5_9ROSI</name>
<evidence type="ECO:0000256" key="10">
    <source>
        <dbReference type="ARBA" id="ARBA00023170"/>
    </source>
</evidence>
<dbReference type="Pfam" id="PF23598">
    <property type="entry name" value="LRR_14"/>
    <property type="match status" value="1"/>
</dbReference>
<evidence type="ECO:0000256" key="4">
    <source>
        <dbReference type="ARBA" id="ARBA00022614"/>
    </source>
</evidence>
<evidence type="ECO:0000256" key="13">
    <source>
        <dbReference type="SAM" id="SignalP"/>
    </source>
</evidence>
<evidence type="ECO:0000256" key="7">
    <source>
        <dbReference type="ARBA" id="ARBA00022737"/>
    </source>
</evidence>
<keyword evidence="5 12" id="KW-0812">Transmembrane</keyword>
<dbReference type="SUPFAM" id="SSF52047">
    <property type="entry name" value="RNI-like"/>
    <property type="match status" value="1"/>
</dbReference>
<keyword evidence="10" id="KW-0675">Receptor</keyword>
<keyword evidence="7" id="KW-0677">Repeat</keyword>
<dbReference type="Proteomes" id="UP001280121">
    <property type="component" value="Unassembled WGS sequence"/>
</dbReference>
<dbReference type="AlphaFoldDB" id="A0AAD9WMF5"/>
<feature type="domain" description="Disease resistance R13L4/SHOC-2-like LRR" evidence="14">
    <location>
        <begin position="181"/>
        <end position="379"/>
    </location>
</feature>
<dbReference type="SUPFAM" id="SSF52058">
    <property type="entry name" value="L domain-like"/>
    <property type="match status" value="1"/>
</dbReference>
<dbReference type="InterPro" id="IPR001611">
    <property type="entry name" value="Leu-rich_rpt"/>
</dbReference>
<feature type="chain" id="PRO_5041908931" description="Disease resistance R13L4/SHOC-2-like LRR domain-containing protein" evidence="13">
    <location>
        <begin position="28"/>
        <end position="673"/>
    </location>
</feature>
<feature type="signal peptide" evidence="13">
    <location>
        <begin position="1"/>
        <end position="27"/>
    </location>
</feature>
<organism evidence="15 16">
    <name type="scientific">Dipteronia dyeriana</name>
    <dbReference type="NCBI Taxonomy" id="168575"/>
    <lineage>
        <taxon>Eukaryota</taxon>
        <taxon>Viridiplantae</taxon>
        <taxon>Streptophyta</taxon>
        <taxon>Embryophyta</taxon>
        <taxon>Tracheophyta</taxon>
        <taxon>Spermatophyta</taxon>
        <taxon>Magnoliopsida</taxon>
        <taxon>eudicotyledons</taxon>
        <taxon>Gunneridae</taxon>
        <taxon>Pentapetalae</taxon>
        <taxon>rosids</taxon>
        <taxon>malvids</taxon>
        <taxon>Sapindales</taxon>
        <taxon>Sapindaceae</taxon>
        <taxon>Hippocastanoideae</taxon>
        <taxon>Acereae</taxon>
        <taxon>Dipteronia</taxon>
    </lineage>
</organism>
<evidence type="ECO:0000256" key="2">
    <source>
        <dbReference type="ARBA" id="ARBA00009592"/>
    </source>
</evidence>
<comment type="caution">
    <text evidence="15">The sequence shown here is derived from an EMBL/GenBank/DDBJ whole genome shotgun (WGS) entry which is preliminary data.</text>
</comment>
<keyword evidence="16" id="KW-1185">Reference proteome</keyword>
<proteinExistence type="inferred from homology"/>
<evidence type="ECO:0000256" key="1">
    <source>
        <dbReference type="ARBA" id="ARBA00004251"/>
    </source>
</evidence>
<dbReference type="GO" id="GO:0005886">
    <property type="term" value="C:plasma membrane"/>
    <property type="evidence" value="ECO:0007669"/>
    <property type="project" value="UniProtKB-SubCell"/>
</dbReference>
<evidence type="ECO:0000259" key="14">
    <source>
        <dbReference type="Pfam" id="PF23598"/>
    </source>
</evidence>
<comment type="similarity">
    <text evidence="2">Belongs to the RLP family.</text>
</comment>
<keyword evidence="11" id="KW-0325">Glycoprotein</keyword>
<dbReference type="InterPro" id="IPR046956">
    <property type="entry name" value="RLP23-like"/>
</dbReference>
<dbReference type="EMBL" id="JANJYI010000009">
    <property type="protein sequence ID" value="KAK2636764.1"/>
    <property type="molecule type" value="Genomic_DNA"/>
</dbReference>
<accession>A0AAD9WMF5</accession>
<evidence type="ECO:0000256" key="3">
    <source>
        <dbReference type="ARBA" id="ARBA00022475"/>
    </source>
</evidence>
<dbReference type="SMART" id="SM00369">
    <property type="entry name" value="LRR_TYP"/>
    <property type="match status" value="6"/>
</dbReference>
<evidence type="ECO:0000256" key="8">
    <source>
        <dbReference type="ARBA" id="ARBA00022989"/>
    </source>
</evidence>
<keyword evidence="6 13" id="KW-0732">Signal</keyword>
<evidence type="ECO:0000256" key="11">
    <source>
        <dbReference type="ARBA" id="ARBA00023180"/>
    </source>
</evidence>
<keyword evidence="3" id="KW-1003">Cell membrane</keyword>
<evidence type="ECO:0000313" key="16">
    <source>
        <dbReference type="Proteomes" id="UP001280121"/>
    </source>
</evidence>
<keyword evidence="8 12" id="KW-1133">Transmembrane helix</keyword>
<dbReference type="InterPro" id="IPR032675">
    <property type="entry name" value="LRR_dom_sf"/>
</dbReference>
<evidence type="ECO:0000256" key="5">
    <source>
        <dbReference type="ARBA" id="ARBA00022692"/>
    </source>
</evidence>
<evidence type="ECO:0000313" key="15">
    <source>
        <dbReference type="EMBL" id="KAK2636764.1"/>
    </source>
</evidence>
<evidence type="ECO:0000256" key="12">
    <source>
        <dbReference type="SAM" id="Phobius"/>
    </source>
</evidence>
<dbReference type="FunFam" id="3.80.10.10:FF:000649">
    <property type="entry name" value="Leucine Rich Repeat family protein"/>
    <property type="match status" value="1"/>
</dbReference>
<evidence type="ECO:0000256" key="9">
    <source>
        <dbReference type="ARBA" id="ARBA00023136"/>
    </source>
</evidence>
<reference evidence="15" key="1">
    <citation type="journal article" date="2023" name="Plant J.">
        <title>Genome sequences and population genomics provide insights into the demographic history, inbreeding, and mutation load of two 'living fossil' tree species of Dipteronia.</title>
        <authorList>
            <person name="Feng Y."/>
            <person name="Comes H.P."/>
            <person name="Chen J."/>
            <person name="Zhu S."/>
            <person name="Lu R."/>
            <person name="Zhang X."/>
            <person name="Li P."/>
            <person name="Qiu J."/>
            <person name="Olsen K.M."/>
            <person name="Qiu Y."/>
        </authorList>
    </citation>
    <scope>NUCLEOTIDE SEQUENCE</scope>
    <source>
        <strain evidence="15">KIB01</strain>
    </source>
</reference>
<dbReference type="PANTHER" id="PTHR48063">
    <property type="entry name" value="LRR RECEPTOR-LIKE KINASE"/>
    <property type="match status" value="1"/>
</dbReference>
<sequence length="673" mass="75892">MACWNSPNHLLVLLFLLLLTKSFNSNAKNFNLGCIHKEREALLQHGLKQGLKFLLGALVLIAANGKNNFGGIPIPEFTGLLKNLRYLNLSFVSFTGVVPSDLGNLSNLRYLSLIRVNLSKATSWLQLVNMLPMLRELYLSGCELRNLQYSLPFINLTSLSVLDLSENNFNPPIPHWLFNISTLTTIQLSGCGFSGSIPRVRQENLCNLRNLDLTNNGISGEITEFVEALSGCNNRTLRFSVNKLGGYLPVSLWQFKYLEQLGLALNSFIGALPASVGNLSHLESLSLGFNEIDGTIPETVGQLTELNELYLSGNPWKGVVTENHLQNLTRLVILHLSSTSKSLVFNVRRDWIAPFRLSFISISDCQLGLAFPSWLRTQRYVDTLILSKVAISDEIPDWFWRSLSPCLDLLDLSNNQLRGKLPRSINLQHARYIDLRSNHLEGSIPLWKNVTSLSLRNNSFSGPIPLNIGHEMSGLEKLDLSRNLITGSISASMREMRYLMFLDLSHNYLSGEIPSPRKIKGRLRANRLTGNIPQQLCLFPYLHILDLAEANPYLCGPPLTTNCSSGLGDTKDKPEEVEEDEDGSEKFWLLVSVALGFIVGFWAVCGTLIIKRSWRHAYFRLVDETKDKLHVFIAVHMARLRRKVSSQMLEDTNVHQREVRLLIFYFNFAFFSL</sequence>
<protein>
    <recommendedName>
        <fullName evidence="14">Disease resistance R13L4/SHOC-2-like LRR domain-containing protein</fullName>
    </recommendedName>
</protein>
<dbReference type="InterPro" id="IPR055414">
    <property type="entry name" value="LRR_R13L4/SHOC2-like"/>
</dbReference>
<dbReference type="Pfam" id="PF13855">
    <property type="entry name" value="LRR_8"/>
    <property type="match status" value="1"/>
</dbReference>
<evidence type="ECO:0000256" key="6">
    <source>
        <dbReference type="ARBA" id="ARBA00022729"/>
    </source>
</evidence>
<gene>
    <name evidence="15" type="ORF">Ddye_031556</name>
</gene>
<comment type="subcellular location">
    <subcellularLocation>
        <location evidence="1">Cell membrane</location>
        <topology evidence="1">Single-pass type I membrane protein</topology>
    </subcellularLocation>
</comment>
<keyword evidence="4" id="KW-0433">Leucine-rich repeat</keyword>
<keyword evidence="9 12" id="KW-0472">Membrane</keyword>